<evidence type="ECO:0000259" key="2">
    <source>
        <dbReference type="Pfam" id="PF21880"/>
    </source>
</evidence>
<comment type="caution">
    <text evidence="3">The sequence shown here is derived from an EMBL/GenBank/DDBJ whole genome shotgun (WGS) entry which is preliminary data.</text>
</comment>
<evidence type="ECO:0000313" key="3">
    <source>
        <dbReference type="EMBL" id="TGN64138.1"/>
    </source>
</evidence>
<evidence type="ECO:0000313" key="4">
    <source>
        <dbReference type="Proteomes" id="UP000297496"/>
    </source>
</evidence>
<organism evidence="3 4">
    <name type="scientific">Nocardioides eburneiflavus</name>
    <dbReference type="NCBI Taxonomy" id="2518372"/>
    <lineage>
        <taxon>Bacteria</taxon>
        <taxon>Bacillati</taxon>
        <taxon>Actinomycetota</taxon>
        <taxon>Actinomycetes</taxon>
        <taxon>Propionibacteriales</taxon>
        <taxon>Nocardioidaceae</taxon>
        <taxon>Nocardioides</taxon>
    </lineage>
</organism>
<name>A0A4Z1CF77_9ACTN</name>
<dbReference type="Proteomes" id="UP000297496">
    <property type="component" value="Unassembled WGS sequence"/>
</dbReference>
<feature type="signal peptide" evidence="1">
    <location>
        <begin position="1"/>
        <end position="31"/>
    </location>
</feature>
<dbReference type="Pfam" id="PF21880">
    <property type="entry name" value="DUF6916"/>
    <property type="match status" value="1"/>
</dbReference>
<dbReference type="PROSITE" id="PS51318">
    <property type="entry name" value="TAT"/>
    <property type="match status" value="1"/>
</dbReference>
<sequence length="126" mass="13955">MTEMSRRAVLGASAAGAATLAVGLPAGAAGAAGVRDLYTRRRFTRLRGRKFRLTDGTRSWSVKLTHVKDLEHAARGEQRSFALTFRRATPGPPQGTYTLRRPGFRPTVIFVVPSDRRRRTYEVVVN</sequence>
<dbReference type="RefSeq" id="WP_135838668.1">
    <property type="nucleotide sequence ID" value="NZ_SRRO01000001.1"/>
</dbReference>
<gene>
    <name evidence="3" type="ORF">EXE59_09380</name>
</gene>
<protein>
    <recommendedName>
        <fullName evidence="2">DUF6916 domain-containing protein</fullName>
    </recommendedName>
</protein>
<dbReference type="EMBL" id="SRRO01000001">
    <property type="protein sequence ID" value="TGN64138.1"/>
    <property type="molecule type" value="Genomic_DNA"/>
</dbReference>
<feature type="domain" description="DUF6916" evidence="2">
    <location>
        <begin position="39"/>
        <end position="124"/>
    </location>
</feature>
<dbReference type="InterPro" id="IPR054209">
    <property type="entry name" value="DUF6916"/>
</dbReference>
<feature type="chain" id="PRO_5021256556" description="DUF6916 domain-containing protein" evidence="1">
    <location>
        <begin position="32"/>
        <end position="126"/>
    </location>
</feature>
<reference evidence="3 4" key="1">
    <citation type="submission" date="2019-04" db="EMBL/GenBank/DDBJ databases">
        <title>Three New Species of Nocardioides, Nocardioides euryhalodurans sp. nov., Nocardioides seonyuensis sp. nov. and Nocardioides eburneoflavus sp. nov. Isolated from Soil.</title>
        <authorList>
            <person name="Roh S.G."/>
            <person name="Lee C."/>
            <person name="Kim M.-K."/>
            <person name="Kim S.B."/>
        </authorList>
    </citation>
    <scope>NUCLEOTIDE SEQUENCE [LARGE SCALE GENOMIC DNA]</scope>
    <source>
        <strain evidence="3 4">MMS17-SY213</strain>
    </source>
</reference>
<dbReference type="OrthoDB" id="3790057at2"/>
<evidence type="ECO:0000256" key="1">
    <source>
        <dbReference type="SAM" id="SignalP"/>
    </source>
</evidence>
<keyword evidence="4" id="KW-1185">Reference proteome</keyword>
<keyword evidence="1" id="KW-0732">Signal</keyword>
<dbReference type="AlphaFoldDB" id="A0A4Z1CF77"/>
<accession>A0A4Z1CF77</accession>
<dbReference type="InterPro" id="IPR006311">
    <property type="entry name" value="TAT_signal"/>
</dbReference>
<proteinExistence type="predicted"/>